<sequence length="113" mass="12067">MCKHQPGIALSSKSLAGNQGLSCDAALYRGIPSACRGRAAAVCHTPGSTLTNTDFLSTYPTDSWLNQLPTGVRKYGKEPLQEEDRSGRKSPEPDLETDARKETCPGDEGAAEE</sequence>
<evidence type="ECO:0000256" key="1">
    <source>
        <dbReference type="SAM" id="MobiDB-lite"/>
    </source>
</evidence>
<evidence type="ECO:0000313" key="3">
    <source>
        <dbReference type="Proteomes" id="UP001066276"/>
    </source>
</evidence>
<proteinExistence type="predicted"/>
<dbReference type="EMBL" id="JANPWB010000010">
    <property type="protein sequence ID" value="KAJ1141247.1"/>
    <property type="molecule type" value="Genomic_DNA"/>
</dbReference>
<feature type="compositionally biased region" description="Basic and acidic residues" evidence="1">
    <location>
        <begin position="75"/>
        <end position="104"/>
    </location>
</feature>
<dbReference type="AlphaFoldDB" id="A0AAV7QP81"/>
<dbReference type="Proteomes" id="UP001066276">
    <property type="component" value="Chromosome 6"/>
</dbReference>
<feature type="region of interest" description="Disordered" evidence="1">
    <location>
        <begin position="60"/>
        <end position="113"/>
    </location>
</feature>
<keyword evidence="3" id="KW-1185">Reference proteome</keyword>
<feature type="compositionally biased region" description="Polar residues" evidence="1">
    <location>
        <begin position="60"/>
        <end position="69"/>
    </location>
</feature>
<reference evidence="2" key="1">
    <citation type="journal article" date="2022" name="bioRxiv">
        <title>Sequencing and chromosome-scale assembly of the giantPleurodeles waltlgenome.</title>
        <authorList>
            <person name="Brown T."/>
            <person name="Elewa A."/>
            <person name="Iarovenko S."/>
            <person name="Subramanian E."/>
            <person name="Araus A.J."/>
            <person name="Petzold A."/>
            <person name="Susuki M."/>
            <person name="Suzuki K.-i.T."/>
            <person name="Hayashi T."/>
            <person name="Toyoda A."/>
            <person name="Oliveira C."/>
            <person name="Osipova E."/>
            <person name="Leigh N.D."/>
            <person name="Simon A."/>
            <person name="Yun M.H."/>
        </authorList>
    </citation>
    <scope>NUCLEOTIDE SEQUENCE</scope>
    <source>
        <strain evidence="2">20211129_DDA</strain>
        <tissue evidence="2">Liver</tissue>
    </source>
</reference>
<protein>
    <submittedName>
        <fullName evidence="2">Uncharacterized protein</fullName>
    </submittedName>
</protein>
<evidence type="ECO:0000313" key="2">
    <source>
        <dbReference type="EMBL" id="KAJ1141247.1"/>
    </source>
</evidence>
<comment type="caution">
    <text evidence="2">The sequence shown here is derived from an EMBL/GenBank/DDBJ whole genome shotgun (WGS) entry which is preliminary data.</text>
</comment>
<gene>
    <name evidence="2" type="ORF">NDU88_007581</name>
</gene>
<accession>A0AAV7QP81</accession>
<organism evidence="2 3">
    <name type="scientific">Pleurodeles waltl</name>
    <name type="common">Iberian ribbed newt</name>
    <dbReference type="NCBI Taxonomy" id="8319"/>
    <lineage>
        <taxon>Eukaryota</taxon>
        <taxon>Metazoa</taxon>
        <taxon>Chordata</taxon>
        <taxon>Craniata</taxon>
        <taxon>Vertebrata</taxon>
        <taxon>Euteleostomi</taxon>
        <taxon>Amphibia</taxon>
        <taxon>Batrachia</taxon>
        <taxon>Caudata</taxon>
        <taxon>Salamandroidea</taxon>
        <taxon>Salamandridae</taxon>
        <taxon>Pleurodelinae</taxon>
        <taxon>Pleurodeles</taxon>
    </lineage>
</organism>
<name>A0AAV7QP81_PLEWA</name>